<dbReference type="SUPFAM" id="SSF47571">
    <property type="entry name" value="Cloroperoxidase"/>
    <property type="match status" value="1"/>
</dbReference>
<sequence>MSHIKRDTGHHQKKLKISPQRLLSATLGAVLAYIVFHILLVERKGRQGLTTPEQWKQLIKSHPYERKPTDVRSPCPMLNTLANHGFIARDGRDIKLDNFFDAMMLMGAPPTITFAFLKYVFVAYKEASPTSSFLSQFQSLESLDLHRLFVPRIIEHDVSLSRLDQGISNQTSPVPKFVERMIKIAHYKNQGKLKHTFTRRNENDARRIRREGQLATKHLESFLLHERFPEDWYPRETPLGIVDVLIKPMDCWIGLHKSKADLRLLDQI</sequence>
<protein>
    <submittedName>
        <fullName evidence="10">Chloroperoxidase</fullName>
    </submittedName>
</protein>
<dbReference type="GO" id="GO:0046872">
    <property type="term" value="F:metal ion binding"/>
    <property type="evidence" value="ECO:0007669"/>
    <property type="project" value="UniProtKB-KW"/>
</dbReference>
<keyword evidence="5" id="KW-0560">Oxidoreductase</keyword>
<evidence type="ECO:0000259" key="9">
    <source>
        <dbReference type="PROSITE" id="PS51405"/>
    </source>
</evidence>
<proteinExistence type="inferred from homology"/>
<dbReference type="GO" id="GO:0004601">
    <property type="term" value="F:peroxidase activity"/>
    <property type="evidence" value="ECO:0007669"/>
    <property type="project" value="UniProtKB-KW"/>
</dbReference>
<evidence type="ECO:0000256" key="8">
    <source>
        <dbReference type="SAM" id="Phobius"/>
    </source>
</evidence>
<evidence type="ECO:0000256" key="1">
    <source>
        <dbReference type="ARBA" id="ARBA00001970"/>
    </source>
</evidence>
<organism evidence="10 11">
    <name type="scientific">Choanephora cucurbitarum</name>
    <dbReference type="NCBI Taxonomy" id="101091"/>
    <lineage>
        <taxon>Eukaryota</taxon>
        <taxon>Fungi</taxon>
        <taxon>Fungi incertae sedis</taxon>
        <taxon>Mucoromycota</taxon>
        <taxon>Mucoromycotina</taxon>
        <taxon>Mucoromycetes</taxon>
        <taxon>Mucorales</taxon>
        <taxon>Mucorineae</taxon>
        <taxon>Choanephoraceae</taxon>
        <taxon>Choanephoroideae</taxon>
        <taxon>Choanephora</taxon>
    </lineage>
</organism>
<comment type="similarity">
    <text evidence="7">Belongs to the chloroperoxidase family.</text>
</comment>
<keyword evidence="11" id="KW-1185">Reference proteome</keyword>
<evidence type="ECO:0000313" key="10">
    <source>
        <dbReference type="EMBL" id="OBZ83367.1"/>
    </source>
</evidence>
<dbReference type="OrthoDB" id="407298at2759"/>
<evidence type="ECO:0000256" key="3">
    <source>
        <dbReference type="ARBA" id="ARBA00022617"/>
    </source>
</evidence>
<dbReference type="InterPro" id="IPR000028">
    <property type="entry name" value="Chloroperoxidase"/>
</dbReference>
<evidence type="ECO:0000313" key="11">
    <source>
        <dbReference type="Proteomes" id="UP000093000"/>
    </source>
</evidence>
<evidence type="ECO:0000256" key="7">
    <source>
        <dbReference type="ARBA" id="ARBA00025795"/>
    </source>
</evidence>
<dbReference type="PANTHER" id="PTHR33577">
    <property type="entry name" value="STERIGMATOCYSTIN BIOSYNTHESIS PEROXIDASE STCC-RELATED"/>
    <property type="match status" value="1"/>
</dbReference>
<dbReference type="PROSITE" id="PS51405">
    <property type="entry name" value="HEME_HALOPEROXIDASE"/>
    <property type="match status" value="1"/>
</dbReference>
<name>A0A1C7N2V4_9FUNG</name>
<feature type="domain" description="Heme haloperoxidase family profile" evidence="9">
    <location>
        <begin position="51"/>
        <end position="246"/>
    </location>
</feature>
<reference evidence="10 11" key="1">
    <citation type="submission" date="2016-03" db="EMBL/GenBank/DDBJ databases">
        <title>Choanephora cucurbitarum.</title>
        <authorList>
            <person name="Min B."/>
            <person name="Park H."/>
            <person name="Park J.-H."/>
            <person name="Shin H.-D."/>
            <person name="Choi I.-G."/>
        </authorList>
    </citation>
    <scope>NUCLEOTIDE SEQUENCE [LARGE SCALE GENOMIC DNA]</scope>
    <source>
        <strain evidence="10 11">KUS-F28377</strain>
    </source>
</reference>
<dbReference type="InterPro" id="IPR036851">
    <property type="entry name" value="Chloroperoxidase-like_sf"/>
</dbReference>
<keyword evidence="6" id="KW-0408">Iron</keyword>
<keyword evidence="8" id="KW-0812">Transmembrane</keyword>
<keyword evidence="8" id="KW-1133">Transmembrane helix</keyword>
<evidence type="ECO:0000256" key="5">
    <source>
        <dbReference type="ARBA" id="ARBA00023002"/>
    </source>
</evidence>
<dbReference type="Gene3D" id="1.10.489.10">
    <property type="entry name" value="Chloroperoxidase-like"/>
    <property type="match status" value="1"/>
</dbReference>
<accession>A0A1C7N2V4</accession>
<keyword evidence="4" id="KW-0479">Metal-binding</keyword>
<comment type="cofactor">
    <cofactor evidence="1">
        <name>heme b</name>
        <dbReference type="ChEBI" id="CHEBI:60344"/>
    </cofactor>
</comment>
<dbReference type="EMBL" id="LUGH01000675">
    <property type="protein sequence ID" value="OBZ83367.1"/>
    <property type="molecule type" value="Genomic_DNA"/>
</dbReference>
<dbReference type="STRING" id="101091.A0A1C7N2V4"/>
<keyword evidence="3" id="KW-0349">Heme</keyword>
<gene>
    <name evidence="10" type="primary">CPO</name>
    <name evidence="10" type="ORF">A0J61_08582</name>
</gene>
<dbReference type="Pfam" id="PF01328">
    <property type="entry name" value="Peroxidase_2"/>
    <property type="match status" value="1"/>
</dbReference>
<dbReference type="InParanoid" id="A0A1C7N2V4"/>
<dbReference type="PANTHER" id="PTHR33577:SF18">
    <property type="entry name" value="HEME HALOPEROXIDASE FAMILY PROFILE DOMAIN-CONTAINING PROTEIN"/>
    <property type="match status" value="1"/>
</dbReference>
<dbReference type="AlphaFoldDB" id="A0A1C7N2V4"/>
<dbReference type="Proteomes" id="UP000093000">
    <property type="component" value="Unassembled WGS sequence"/>
</dbReference>
<evidence type="ECO:0000256" key="2">
    <source>
        <dbReference type="ARBA" id="ARBA00022559"/>
    </source>
</evidence>
<keyword evidence="8" id="KW-0472">Membrane</keyword>
<evidence type="ECO:0000256" key="6">
    <source>
        <dbReference type="ARBA" id="ARBA00023004"/>
    </source>
</evidence>
<evidence type="ECO:0000256" key="4">
    <source>
        <dbReference type="ARBA" id="ARBA00022723"/>
    </source>
</evidence>
<feature type="transmembrane region" description="Helical" evidence="8">
    <location>
        <begin position="21"/>
        <end position="40"/>
    </location>
</feature>
<comment type="caution">
    <text evidence="10">The sequence shown here is derived from an EMBL/GenBank/DDBJ whole genome shotgun (WGS) entry which is preliminary data.</text>
</comment>
<keyword evidence="2 10" id="KW-0575">Peroxidase</keyword>